<keyword evidence="1" id="KW-0472">Membrane</keyword>
<organism evidence="2 3">
    <name type="scientific">Microbacterium telephonicum</name>
    <dbReference type="NCBI Taxonomy" id="1714841"/>
    <lineage>
        <taxon>Bacteria</taxon>
        <taxon>Bacillati</taxon>
        <taxon>Actinomycetota</taxon>
        <taxon>Actinomycetes</taxon>
        <taxon>Micrococcales</taxon>
        <taxon>Microbacteriaceae</taxon>
        <taxon>Microbacterium</taxon>
    </lineage>
</organism>
<feature type="transmembrane region" description="Helical" evidence="1">
    <location>
        <begin position="20"/>
        <end position="39"/>
    </location>
</feature>
<keyword evidence="3" id="KW-1185">Reference proteome</keyword>
<dbReference type="EMBL" id="RCDB01000001">
    <property type="protein sequence ID" value="RLK52176.1"/>
    <property type="molecule type" value="Genomic_DNA"/>
</dbReference>
<feature type="transmembrane region" description="Helical" evidence="1">
    <location>
        <begin position="115"/>
        <end position="140"/>
    </location>
</feature>
<evidence type="ECO:0000313" key="3">
    <source>
        <dbReference type="Proteomes" id="UP000273158"/>
    </source>
</evidence>
<dbReference type="AlphaFoldDB" id="A0A498CBW8"/>
<proteinExistence type="predicted"/>
<feature type="transmembrane region" description="Helical" evidence="1">
    <location>
        <begin position="160"/>
        <end position="181"/>
    </location>
</feature>
<keyword evidence="1" id="KW-0812">Transmembrane</keyword>
<evidence type="ECO:0000313" key="2">
    <source>
        <dbReference type="EMBL" id="RLK52176.1"/>
    </source>
</evidence>
<reference evidence="2 3" key="1">
    <citation type="journal article" date="2015" name="Stand. Genomic Sci.">
        <title>Genomic Encyclopedia of Bacterial and Archaeal Type Strains, Phase III: the genomes of soil and plant-associated and newly described type strains.</title>
        <authorList>
            <person name="Whitman W.B."/>
            <person name="Woyke T."/>
            <person name="Klenk H.P."/>
            <person name="Zhou Y."/>
            <person name="Lilburn T.G."/>
            <person name="Beck B.J."/>
            <person name="De Vos P."/>
            <person name="Vandamme P."/>
            <person name="Eisen J.A."/>
            <person name="Garrity G."/>
            <person name="Hugenholtz P."/>
            <person name="Kyrpides N.C."/>
        </authorList>
    </citation>
    <scope>NUCLEOTIDE SEQUENCE [LARGE SCALE GENOMIC DNA]</scope>
    <source>
        <strain evidence="2 3">S2T63</strain>
    </source>
</reference>
<evidence type="ECO:0000256" key="1">
    <source>
        <dbReference type="SAM" id="Phobius"/>
    </source>
</evidence>
<dbReference type="OrthoDB" id="3724437at2"/>
<comment type="caution">
    <text evidence="2">The sequence shown here is derived from an EMBL/GenBank/DDBJ whole genome shotgun (WGS) entry which is preliminary data.</text>
</comment>
<name>A0A498CBW8_9MICO</name>
<sequence>MFVRIRARWALFAATRQTLAQLIVFAVLNVGMTVLQLVLMPIMKALFGMTALVDVGFQALPIGSEYYIFDYAAGPLPDGGGGLAYFLAVQLTLAIAQVLNFFAQRNITFKSNSNPWVAAAWYTLAYVVISFGAAALQGLYKAPVYDLFISVWGLGATGEAIADMVTMLINALISCAVYFPIFKIIFPSTPAPVVVVAREHADA</sequence>
<protein>
    <recommendedName>
        <fullName evidence="4">GtrA-like protein</fullName>
    </recommendedName>
</protein>
<accession>A0A498CBW8</accession>
<keyword evidence="1" id="KW-1133">Transmembrane helix</keyword>
<gene>
    <name evidence="2" type="ORF">C7474_0105</name>
</gene>
<dbReference type="Proteomes" id="UP000273158">
    <property type="component" value="Unassembled WGS sequence"/>
</dbReference>
<evidence type="ECO:0008006" key="4">
    <source>
        <dbReference type="Google" id="ProtNLM"/>
    </source>
</evidence>
<feature type="transmembrane region" description="Helical" evidence="1">
    <location>
        <begin position="83"/>
        <end position="103"/>
    </location>
</feature>